<evidence type="ECO:0000313" key="2">
    <source>
        <dbReference type="EMBL" id="CAI3992186.1"/>
    </source>
</evidence>
<feature type="compositionally biased region" description="Basic and acidic residues" evidence="1">
    <location>
        <begin position="72"/>
        <end position="88"/>
    </location>
</feature>
<dbReference type="EMBL" id="CAMXCT020001680">
    <property type="protein sequence ID" value="CAL1145561.1"/>
    <property type="molecule type" value="Genomic_DNA"/>
</dbReference>
<dbReference type="OrthoDB" id="486047at2759"/>
<gene>
    <name evidence="2" type="ORF">C1SCF055_LOCUS19034</name>
</gene>
<feature type="compositionally biased region" description="Basic residues" evidence="1">
    <location>
        <begin position="51"/>
        <end position="71"/>
    </location>
</feature>
<sequence>MPARPTKQLHQCSLCGRKGHNVLRCEAPGAARYRKLLAIYKDDQRLNSKQTGRKGKTRPRRQKFGDRKKKAKDTYSGKRKRLQDDKVRREKRRKQEHLKGDEQNAVKELQKIGFLKAPQRCPFCKRYNLYQADNKGKTVEYRCKWAYCRKRITALNHSYGLPQSLGRGLSATGLLVAIRSYCAATKCVSPLAVAQTIGCSEKPIARLYTCLREMEAKAGAELNYSMRLRKEVELDGHKVRTAWVSKKTTKFLPQAKCQKAKNFILHYGLLGAFERSTSKCLLEAMEPRLQLPASRPPVESADDVRQSCLLDRIQKNTMLYSDGALAWPKVSKEMRKGFRIKQVSHRRQEFLRGRNIGTQIADSRWKSMQSWIPKTVKTLYRGRLNKKLMIYVRSWQFRFAHQHQYIQALGQLFKTKNAD</sequence>
<proteinExistence type="predicted"/>
<dbReference type="Proteomes" id="UP001152797">
    <property type="component" value="Unassembled WGS sequence"/>
</dbReference>
<dbReference type="EMBL" id="CAMXCT010001680">
    <property type="protein sequence ID" value="CAI3992186.1"/>
    <property type="molecule type" value="Genomic_DNA"/>
</dbReference>
<keyword evidence="4" id="KW-1185">Reference proteome</keyword>
<accession>A0A9P1CL36</accession>
<dbReference type="AlphaFoldDB" id="A0A9P1CL36"/>
<reference evidence="3" key="2">
    <citation type="submission" date="2024-04" db="EMBL/GenBank/DDBJ databases">
        <authorList>
            <person name="Chen Y."/>
            <person name="Shah S."/>
            <person name="Dougan E. K."/>
            <person name="Thang M."/>
            <person name="Chan C."/>
        </authorList>
    </citation>
    <scope>NUCLEOTIDE SEQUENCE [LARGE SCALE GENOMIC DNA]</scope>
</reference>
<feature type="region of interest" description="Disordered" evidence="1">
    <location>
        <begin position="44"/>
        <end position="102"/>
    </location>
</feature>
<name>A0A9P1CL36_9DINO</name>
<comment type="caution">
    <text evidence="2">The sequence shown here is derived from an EMBL/GenBank/DDBJ whole genome shotgun (WGS) entry which is preliminary data.</text>
</comment>
<evidence type="ECO:0000313" key="4">
    <source>
        <dbReference type="Proteomes" id="UP001152797"/>
    </source>
</evidence>
<protein>
    <recommendedName>
        <fullName evidence="5">Transposase</fullName>
    </recommendedName>
</protein>
<evidence type="ECO:0000256" key="1">
    <source>
        <dbReference type="SAM" id="MobiDB-lite"/>
    </source>
</evidence>
<reference evidence="2" key="1">
    <citation type="submission" date="2022-10" db="EMBL/GenBank/DDBJ databases">
        <authorList>
            <person name="Chen Y."/>
            <person name="Dougan E. K."/>
            <person name="Chan C."/>
            <person name="Rhodes N."/>
            <person name="Thang M."/>
        </authorList>
    </citation>
    <scope>NUCLEOTIDE SEQUENCE</scope>
</reference>
<organism evidence="2">
    <name type="scientific">Cladocopium goreaui</name>
    <dbReference type="NCBI Taxonomy" id="2562237"/>
    <lineage>
        <taxon>Eukaryota</taxon>
        <taxon>Sar</taxon>
        <taxon>Alveolata</taxon>
        <taxon>Dinophyceae</taxon>
        <taxon>Suessiales</taxon>
        <taxon>Symbiodiniaceae</taxon>
        <taxon>Cladocopium</taxon>
    </lineage>
</organism>
<evidence type="ECO:0008006" key="5">
    <source>
        <dbReference type="Google" id="ProtNLM"/>
    </source>
</evidence>
<dbReference type="EMBL" id="CAMXCT030001680">
    <property type="protein sequence ID" value="CAL4779498.1"/>
    <property type="molecule type" value="Genomic_DNA"/>
</dbReference>
<evidence type="ECO:0000313" key="3">
    <source>
        <dbReference type="EMBL" id="CAL1145561.1"/>
    </source>
</evidence>